<protein>
    <submittedName>
        <fullName evidence="1">Uncharacterized protein</fullName>
    </submittedName>
</protein>
<reference evidence="1" key="1">
    <citation type="journal article" date="2014" name="Genome Biol. Evol.">
        <title>Pangenome evidence for extensive interdomain horizontal transfer affecting lineage core and shell genes in uncultured planktonic thaumarchaeota and euryarchaeota.</title>
        <authorList>
            <person name="Deschamps P."/>
            <person name="Zivanovic Y."/>
            <person name="Moreira D."/>
            <person name="Rodriguez-Valera F."/>
            <person name="Lopez-Garcia P."/>
        </authorList>
    </citation>
    <scope>NUCLEOTIDE SEQUENCE</scope>
</reference>
<sequence>MVELFFRFRGGSIEMWKAKYSERAALAAFTLTEPHLQMLKSQLLTLDQAIKEGNFTYAHLILEEMLKSDAHKKLQRSWQEPNHPDLAEEITSLGDKFREFTLSFPEKIISLDPDLQSESALDLIGLIAINYSYDGLNREIWRLVKENCSPSTVVKLLSMPNISVELHHLADTMHLLLTEAPELEEGQAWIFLRIMNSGDCNLIPAALWKKFEEGETISEQSAKMLALIEFMRHHDSSLSSSWPLSMLIKRFHPDVDETLEKALSAKYLDNLPYHSAYEFIRPLYIWVFEQPSEVRELLLERMFIHEAIDLSDITGMLVHEEVEVPKKMGPFFKSIIWLAKLIGGLEDEGNWEPKGLYYYVNTIGIVTDLALWEVEMILPSIPGESWGVKVVCHRTNHVATVCVDTIDPTALPIGDRVLALILACWNDEVTAKRVDTFAEALGLPMPDIEINPLDEICPNCDEVNIYYEAGGGHENCQCTYIHNCPSCSNWSQTEGECFTCRVDHH</sequence>
<accession>A0A075GG03</accession>
<evidence type="ECO:0000313" key="1">
    <source>
        <dbReference type="EMBL" id="AIF00907.1"/>
    </source>
</evidence>
<dbReference type="AlphaFoldDB" id="A0A075GG03"/>
<proteinExistence type="predicted"/>
<organism evidence="1">
    <name type="scientific">uncultured marine group II/III euryarchaeote KM3_13_G01</name>
    <dbReference type="NCBI Taxonomy" id="1457873"/>
    <lineage>
        <taxon>Archaea</taxon>
        <taxon>Methanobacteriati</taxon>
        <taxon>Methanobacteriota</taxon>
        <taxon>environmental samples</taxon>
    </lineage>
</organism>
<name>A0A075GG03_9EURY</name>
<dbReference type="EMBL" id="KF900606">
    <property type="protein sequence ID" value="AIF00907.1"/>
    <property type="molecule type" value="Genomic_DNA"/>
</dbReference>